<dbReference type="Gene3D" id="3.40.50.720">
    <property type="entry name" value="NAD(P)-binding Rossmann-like Domain"/>
    <property type="match status" value="1"/>
</dbReference>
<organism evidence="5 6">
    <name type="scientific">Nesterenkonia alkaliphila</name>
    <dbReference type="NCBI Taxonomy" id="1463631"/>
    <lineage>
        <taxon>Bacteria</taxon>
        <taxon>Bacillati</taxon>
        <taxon>Actinomycetota</taxon>
        <taxon>Actinomycetes</taxon>
        <taxon>Micrococcales</taxon>
        <taxon>Micrococcaceae</taxon>
        <taxon>Nesterenkonia</taxon>
    </lineage>
</organism>
<dbReference type="Gene3D" id="3.90.180.10">
    <property type="entry name" value="Medium-chain alcohol dehydrogenases, catalytic domain"/>
    <property type="match status" value="1"/>
</dbReference>
<dbReference type="GO" id="GO:0016491">
    <property type="term" value="F:oxidoreductase activity"/>
    <property type="evidence" value="ECO:0007669"/>
    <property type="project" value="UniProtKB-KW"/>
</dbReference>
<evidence type="ECO:0000256" key="1">
    <source>
        <dbReference type="ARBA" id="ARBA00001947"/>
    </source>
</evidence>
<dbReference type="Pfam" id="PF08240">
    <property type="entry name" value="ADH_N"/>
    <property type="match status" value="1"/>
</dbReference>
<dbReference type="Pfam" id="PF00107">
    <property type="entry name" value="ADH_zinc_N"/>
    <property type="match status" value="1"/>
</dbReference>
<feature type="domain" description="Alcohol dehydrogenase-like C-terminal" evidence="3">
    <location>
        <begin position="224"/>
        <end position="296"/>
    </location>
</feature>
<keyword evidence="6" id="KW-1185">Reference proteome</keyword>
<proteinExistence type="predicted"/>
<dbReference type="SUPFAM" id="SSF50129">
    <property type="entry name" value="GroES-like"/>
    <property type="match status" value="1"/>
</dbReference>
<reference evidence="5 6" key="1">
    <citation type="submission" date="2019-12" db="EMBL/GenBank/DDBJ databases">
        <title>Nesterenkonia muleiensis sp. nov., a novel actinobacterium isolated from sap of Populus euphratica.</title>
        <authorList>
            <person name="Wang R."/>
        </authorList>
    </citation>
    <scope>NUCLEOTIDE SEQUENCE [LARGE SCALE GENOMIC DNA]</scope>
    <source>
        <strain evidence="5 6">F10</strain>
    </source>
</reference>
<dbReference type="InterPro" id="IPR013149">
    <property type="entry name" value="ADH-like_C"/>
</dbReference>
<comment type="caution">
    <text evidence="5">The sequence shown here is derived from an EMBL/GenBank/DDBJ whole genome shotgun (WGS) entry which is preliminary data.</text>
</comment>
<dbReference type="RefSeq" id="WP_157320798.1">
    <property type="nucleotide sequence ID" value="NZ_BMFX01000005.1"/>
</dbReference>
<evidence type="ECO:0000259" key="3">
    <source>
        <dbReference type="Pfam" id="PF00107"/>
    </source>
</evidence>
<feature type="domain" description="Alcohol dehydrogenase-like N-terminal" evidence="4">
    <location>
        <begin position="25"/>
        <end position="138"/>
    </location>
</feature>
<dbReference type="OrthoDB" id="9797931at2"/>
<name>A0A7K1UF74_9MICC</name>
<dbReference type="PANTHER" id="PTHR43401">
    <property type="entry name" value="L-THREONINE 3-DEHYDROGENASE"/>
    <property type="match status" value="1"/>
</dbReference>
<keyword evidence="2" id="KW-0560">Oxidoreductase</keyword>
<evidence type="ECO:0000256" key="2">
    <source>
        <dbReference type="ARBA" id="ARBA00023002"/>
    </source>
</evidence>
<accession>A0A7K1UF74</accession>
<dbReference type="InterPro" id="IPR013154">
    <property type="entry name" value="ADH-like_N"/>
</dbReference>
<sequence length="337" mass="35666">MKAALLTGMRAAVPREIPDAVSASADEALIRIAYVGLCGSDLELYHGTSKYLRTGQAAYPHHFGHEWVGTIEEPPTGSNAEHLTRGTVVTGSTMLSCHTCTACRSGHKNLCLRVREVGLYGHAGAAAELLTMPAPALTVLDDTETAEPRPGHVLVEPLVTVLEGAVKLCPSPGSRILIIGGGTMGSLAALVLASYPVEVAVLDPASPPHLARLGIKTVANLPSTDDGLYDAVWECSGAQSATEEALKYLKVGGRAVFIGVPSAGTRLNVSELALNGQSILGIRHGVDHYPAAAEFIREHPQQIDQLVDRVYPLTEVSAAFDRLEQPRERPKVVLKIG</sequence>
<gene>
    <name evidence="5" type="ORF">GNZ21_01750</name>
</gene>
<dbReference type="InterPro" id="IPR011032">
    <property type="entry name" value="GroES-like_sf"/>
</dbReference>
<dbReference type="Proteomes" id="UP000460157">
    <property type="component" value="Unassembled WGS sequence"/>
</dbReference>
<dbReference type="AlphaFoldDB" id="A0A7K1UF74"/>
<evidence type="ECO:0000313" key="6">
    <source>
        <dbReference type="Proteomes" id="UP000460157"/>
    </source>
</evidence>
<dbReference type="PANTHER" id="PTHR43401:SF2">
    <property type="entry name" value="L-THREONINE 3-DEHYDROGENASE"/>
    <property type="match status" value="1"/>
</dbReference>
<dbReference type="EMBL" id="WRPM01000011">
    <property type="protein sequence ID" value="MVT25099.1"/>
    <property type="molecule type" value="Genomic_DNA"/>
</dbReference>
<comment type="cofactor">
    <cofactor evidence="1">
        <name>Zn(2+)</name>
        <dbReference type="ChEBI" id="CHEBI:29105"/>
    </cofactor>
</comment>
<dbReference type="InterPro" id="IPR050129">
    <property type="entry name" value="Zn_alcohol_dh"/>
</dbReference>
<protein>
    <submittedName>
        <fullName evidence="5">Alcohol dehydrogenase catalytic domain-containing protein</fullName>
    </submittedName>
</protein>
<evidence type="ECO:0000259" key="4">
    <source>
        <dbReference type="Pfam" id="PF08240"/>
    </source>
</evidence>
<dbReference type="InterPro" id="IPR036291">
    <property type="entry name" value="NAD(P)-bd_dom_sf"/>
</dbReference>
<dbReference type="SUPFAM" id="SSF51735">
    <property type="entry name" value="NAD(P)-binding Rossmann-fold domains"/>
    <property type="match status" value="1"/>
</dbReference>
<evidence type="ECO:0000313" key="5">
    <source>
        <dbReference type="EMBL" id="MVT25099.1"/>
    </source>
</evidence>